<dbReference type="InterPro" id="IPR015943">
    <property type="entry name" value="WD40/YVTN_repeat-like_dom_sf"/>
</dbReference>
<accession>A0A8C5YV88</accession>
<dbReference type="PANTHER" id="PTHR11036:SF72">
    <property type="entry name" value="SEMAPHORIN-4F"/>
    <property type="match status" value="1"/>
</dbReference>
<dbReference type="PROSITE" id="PS51004">
    <property type="entry name" value="SEMA"/>
    <property type="match status" value="1"/>
</dbReference>
<dbReference type="GO" id="GO:0030215">
    <property type="term" value="F:semaphorin receptor binding"/>
    <property type="evidence" value="ECO:0007669"/>
    <property type="project" value="InterPro"/>
</dbReference>
<evidence type="ECO:0000256" key="1">
    <source>
        <dbReference type="ARBA" id="ARBA00023180"/>
    </source>
</evidence>
<feature type="domain" description="Sema" evidence="4">
    <location>
        <begin position="90"/>
        <end position="175"/>
    </location>
</feature>
<name>A0A8C5YV88_MARMA</name>
<evidence type="ECO:0000256" key="3">
    <source>
        <dbReference type="SAM" id="MobiDB-lite"/>
    </source>
</evidence>
<dbReference type="InterPro" id="IPR036352">
    <property type="entry name" value="Semap_dom_sf"/>
</dbReference>
<proteinExistence type="predicted"/>
<dbReference type="Gene3D" id="2.130.10.10">
    <property type="entry name" value="YVTN repeat-like/Quinoprotein amine dehydrogenase"/>
    <property type="match status" value="1"/>
</dbReference>
<evidence type="ECO:0000313" key="5">
    <source>
        <dbReference type="Ensembl" id="ENSMMMP00000005622.1"/>
    </source>
</evidence>
<reference evidence="5" key="1">
    <citation type="submission" date="2025-08" db="UniProtKB">
        <authorList>
            <consortium name="Ensembl"/>
        </authorList>
    </citation>
    <scope>IDENTIFICATION</scope>
</reference>
<keyword evidence="1" id="KW-0325">Glycoprotein</keyword>
<feature type="region of interest" description="Disordered" evidence="3">
    <location>
        <begin position="1"/>
        <end position="59"/>
    </location>
</feature>
<dbReference type="PANTHER" id="PTHR11036">
    <property type="entry name" value="SEMAPHORIN"/>
    <property type="match status" value="1"/>
</dbReference>
<dbReference type="InterPro" id="IPR001627">
    <property type="entry name" value="Semap_dom"/>
</dbReference>
<keyword evidence="6" id="KW-1185">Reference proteome</keyword>
<sequence>MGGAGLGFVSRLRPSRAERTRVRPRPAAQWPRAEAAGRAPPCSQAEPKMLASVSRPRPGPGPPRVLPLPLFLLAVLSGTVSGRVSRSVPRTSLPISEADSYLTRFAVPHIYNYSVLLVDPASHTLYVGARDTIFALSLPFSGERSRRIDWMVPEAHRHNCRKKGKKEGASSMLPR</sequence>
<gene>
    <name evidence="5" type="primary">SEMA4F</name>
</gene>
<protein>
    <submittedName>
        <fullName evidence="5">Ssemaphorin 4F</fullName>
    </submittedName>
</protein>
<dbReference type="Proteomes" id="UP000694407">
    <property type="component" value="Unplaced"/>
</dbReference>
<dbReference type="GeneTree" id="ENSGT00940000159592"/>
<dbReference type="GO" id="GO:0071526">
    <property type="term" value="P:semaphorin-plexin signaling pathway"/>
    <property type="evidence" value="ECO:0007669"/>
    <property type="project" value="TreeGrafter"/>
</dbReference>
<dbReference type="GO" id="GO:0005886">
    <property type="term" value="C:plasma membrane"/>
    <property type="evidence" value="ECO:0007669"/>
    <property type="project" value="TreeGrafter"/>
</dbReference>
<evidence type="ECO:0000256" key="2">
    <source>
        <dbReference type="PROSITE-ProRule" id="PRU00352"/>
    </source>
</evidence>
<dbReference type="SUPFAM" id="SSF101912">
    <property type="entry name" value="Sema domain"/>
    <property type="match status" value="1"/>
</dbReference>
<evidence type="ECO:0000259" key="4">
    <source>
        <dbReference type="PROSITE" id="PS51004"/>
    </source>
</evidence>
<dbReference type="GO" id="GO:0001755">
    <property type="term" value="P:neural crest cell migration"/>
    <property type="evidence" value="ECO:0007669"/>
    <property type="project" value="TreeGrafter"/>
</dbReference>
<dbReference type="Ensembl" id="ENSMMMT00000006407.1">
    <property type="protein sequence ID" value="ENSMMMP00000005622.1"/>
    <property type="gene ID" value="ENSMMMG00000005082.1"/>
</dbReference>
<dbReference type="InterPro" id="IPR027231">
    <property type="entry name" value="Semaphorin"/>
</dbReference>
<organism evidence="5 6">
    <name type="scientific">Marmota marmota marmota</name>
    <name type="common">Alpine marmot</name>
    <dbReference type="NCBI Taxonomy" id="9994"/>
    <lineage>
        <taxon>Eukaryota</taxon>
        <taxon>Metazoa</taxon>
        <taxon>Chordata</taxon>
        <taxon>Craniata</taxon>
        <taxon>Vertebrata</taxon>
        <taxon>Euteleostomi</taxon>
        <taxon>Mammalia</taxon>
        <taxon>Eutheria</taxon>
        <taxon>Euarchontoglires</taxon>
        <taxon>Glires</taxon>
        <taxon>Rodentia</taxon>
        <taxon>Sciuromorpha</taxon>
        <taxon>Sciuridae</taxon>
        <taxon>Xerinae</taxon>
        <taxon>Marmotini</taxon>
        <taxon>Marmota</taxon>
    </lineage>
</organism>
<comment type="caution">
    <text evidence="2">Lacks conserved residue(s) required for the propagation of feature annotation.</text>
</comment>
<evidence type="ECO:0000313" key="6">
    <source>
        <dbReference type="Proteomes" id="UP000694407"/>
    </source>
</evidence>
<reference evidence="5" key="2">
    <citation type="submission" date="2025-09" db="UniProtKB">
        <authorList>
            <consortium name="Ensembl"/>
        </authorList>
    </citation>
    <scope>IDENTIFICATION</scope>
</reference>
<dbReference type="GO" id="GO:0030335">
    <property type="term" value="P:positive regulation of cell migration"/>
    <property type="evidence" value="ECO:0007669"/>
    <property type="project" value="TreeGrafter"/>
</dbReference>
<dbReference type="GO" id="GO:0007411">
    <property type="term" value="P:axon guidance"/>
    <property type="evidence" value="ECO:0007669"/>
    <property type="project" value="TreeGrafter"/>
</dbReference>
<dbReference type="AlphaFoldDB" id="A0A8C5YV88"/>
<dbReference type="GO" id="GO:0045499">
    <property type="term" value="F:chemorepellent activity"/>
    <property type="evidence" value="ECO:0007669"/>
    <property type="project" value="TreeGrafter"/>
</dbReference>